<dbReference type="Proteomes" id="UP001229421">
    <property type="component" value="Unassembled WGS sequence"/>
</dbReference>
<dbReference type="GO" id="GO:0005829">
    <property type="term" value="C:cytosol"/>
    <property type="evidence" value="ECO:0007669"/>
    <property type="project" value="TreeGrafter"/>
</dbReference>
<evidence type="ECO:0000256" key="3">
    <source>
        <dbReference type="ARBA" id="ARBA00009225"/>
    </source>
</evidence>
<dbReference type="Pfam" id="PF00349">
    <property type="entry name" value="Hexokinase_1"/>
    <property type="match status" value="1"/>
</dbReference>
<keyword evidence="11" id="KW-0472">Membrane</keyword>
<keyword evidence="4 9" id="KW-0808">Transferase</keyword>
<evidence type="ECO:0000256" key="11">
    <source>
        <dbReference type="SAM" id="Phobius"/>
    </source>
</evidence>
<keyword evidence="6 9" id="KW-0418">Kinase</keyword>
<evidence type="ECO:0000313" key="14">
    <source>
        <dbReference type="EMBL" id="KAK1439055.1"/>
    </source>
</evidence>
<dbReference type="PANTHER" id="PTHR19443:SF18">
    <property type="entry name" value="HEXOKINASE-LIKE 2 PROTEIN-RELATED"/>
    <property type="match status" value="1"/>
</dbReference>
<evidence type="ECO:0000256" key="10">
    <source>
        <dbReference type="SAM" id="MobiDB-lite"/>
    </source>
</evidence>
<dbReference type="PANTHER" id="PTHR19443">
    <property type="entry name" value="HEXOKINASE"/>
    <property type="match status" value="1"/>
</dbReference>
<keyword evidence="7 9" id="KW-0067">ATP-binding</keyword>
<evidence type="ECO:0000256" key="7">
    <source>
        <dbReference type="ARBA" id="ARBA00022840"/>
    </source>
</evidence>
<protein>
    <recommendedName>
        <fullName evidence="9">Phosphotransferase</fullName>
        <ecNumber evidence="9">2.7.1.-</ecNumber>
    </recommendedName>
</protein>
<organism evidence="14 15">
    <name type="scientific">Tagetes erecta</name>
    <name type="common">African marigold</name>
    <dbReference type="NCBI Taxonomy" id="13708"/>
    <lineage>
        <taxon>Eukaryota</taxon>
        <taxon>Viridiplantae</taxon>
        <taxon>Streptophyta</taxon>
        <taxon>Embryophyta</taxon>
        <taxon>Tracheophyta</taxon>
        <taxon>Spermatophyta</taxon>
        <taxon>Magnoliopsida</taxon>
        <taxon>eudicotyledons</taxon>
        <taxon>Gunneridae</taxon>
        <taxon>Pentapetalae</taxon>
        <taxon>asterids</taxon>
        <taxon>campanulids</taxon>
        <taxon>Asterales</taxon>
        <taxon>Asteraceae</taxon>
        <taxon>Asteroideae</taxon>
        <taxon>Heliantheae alliance</taxon>
        <taxon>Tageteae</taxon>
        <taxon>Tagetes</taxon>
    </lineage>
</organism>
<comment type="pathway">
    <text evidence="2">Carbohydrate metabolism; hexose metabolism.</text>
</comment>
<gene>
    <name evidence="14" type="ORF">QVD17_04870</name>
</gene>
<evidence type="ECO:0000259" key="13">
    <source>
        <dbReference type="Pfam" id="PF03727"/>
    </source>
</evidence>
<keyword evidence="11" id="KW-0812">Transmembrane</keyword>
<dbReference type="PROSITE" id="PS51748">
    <property type="entry name" value="HEXOKINASE_2"/>
    <property type="match status" value="1"/>
</dbReference>
<comment type="pathway">
    <text evidence="1">Carbohydrate degradation.</text>
</comment>
<evidence type="ECO:0000256" key="6">
    <source>
        <dbReference type="ARBA" id="ARBA00022777"/>
    </source>
</evidence>
<feature type="compositionally biased region" description="Basic and acidic residues" evidence="10">
    <location>
        <begin position="502"/>
        <end position="512"/>
    </location>
</feature>
<comment type="caution">
    <text evidence="14">The sequence shown here is derived from an EMBL/GenBank/DDBJ whole genome shotgun (WGS) entry which is preliminary data.</text>
</comment>
<keyword evidence="8 9" id="KW-0324">Glycolysis</keyword>
<dbReference type="InterPro" id="IPR043129">
    <property type="entry name" value="ATPase_NBD"/>
</dbReference>
<evidence type="ECO:0000256" key="8">
    <source>
        <dbReference type="ARBA" id="ARBA00023152"/>
    </source>
</evidence>
<dbReference type="GO" id="GO:0005536">
    <property type="term" value="F:D-glucose binding"/>
    <property type="evidence" value="ECO:0007669"/>
    <property type="project" value="InterPro"/>
</dbReference>
<evidence type="ECO:0000256" key="1">
    <source>
        <dbReference type="ARBA" id="ARBA00004921"/>
    </source>
</evidence>
<dbReference type="GO" id="GO:0005524">
    <property type="term" value="F:ATP binding"/>
    <property type="evidence" value="ECO:0007669"/>
    <property type="project" value="UniProtKB-UniRule"/>
</dbReference>
<dbReference type="GO" id="GO:0004396">
    <property type="term" value="F:hexokinase activity"/>
    <property type="evidence" value="ECO:0007669"/>
    <property type="project" value="UniProtKB-UniRule"/>
</dbReference>
<dbReference type="EC" id="2.7.1.-" evidence="9"/>
<comment type="similarity">
    <text evidence="3 9">Belongs to the hexokinase family.</text>
</comment>
<dbReference type="GO" id="GO:0001678">
    <property type="term" value="P:intracellular glucose homeostasis"/>
    <property type="evidence" value="ECO:0007669"/>
    <property type="project" value="InterPro"/>
</dbReference>
<keyword evidence="11" id="KW-1133">Transmembrane helix</keyword>
<dbReference type="EMBL" id="JAUHHV010000001">
    <property type="protein sequence ID" value="KAK1439055.1"/>
    <property type="molecule type" value="Genomic_DNA"/>
</dbReference>
<dbReference type="GO" id="GO:0006096">
    <property type="term" value="P:glycolytic process"/>
    <property type="evidence" value="ECO:0007669"/>
    <property type="project" value="UniProtKB-KW"/>
</dbReference>
<evidence type="ECO:0000259" key="12">
    <source>
        <dbReference type="Pfam" id="PF00349"/>
    </source>
</evidence>
<dbReference type="GO" id="GO:0005739">
    <property type="term" value="C:mitochondrion"/>
    <property type="evidence" value="ECO:0007669"/>
    <property type="project" value="TreeGrafter"/>
</dbReference>
<keyword evidence="15" id="KW-1185">Reference proteome</keyword>
<evidence type="ECO:0000256" key="2">
    <source>
        <dbReference type="ARBA" id="ARBA00005028"/>
    </source>
</evidence>
<dbReference type="InterPro" id="IPR022673">
    <property type="entry name" value="Hexokinase_C"/>
</dbReference>
<dbReference type="InterPro" id="IPR022672">
    <property type="entry name" value="Hexokinase_N"/>
</dbReference>
<feature type="transmembrane region" description="Helical" evidence="11">
    <location>
        <begin position="6"/>
        <end position="26"/>
    </location>
</feature>
<evidence type="ECO:0000256" key="4">
    <source>
        <dbReference type="ARBA" id="ARBA00022679"/>
    </source>
</evidence>
<dbReference type="Gene3D" id="3.40.367.20">
    <property type="match status" value="1"/>
</dbReference>
<reference evidence="14" key="1">
    <citation type="journal article" date="2023" name="bioRxiv">
        <title>Improved chromosome-level genome assembly for marigold (Tagetes erecta).</title>
        <authorList>
            <person name="Jiang F."/>
            <person name="Yuan L."/>
            <person name="Wang S."/>
            <person name="Wang H."/>
            <person name="Xu D."/>
            <person name="Wang A."/>
            <person name="Fan W."/>
        </authorList>
    </citation>
    <scope>NUCLEOTIDE SEQUENCE</scope>
    <source>
        <strain evidence="14">WSJ</strain>
        <tissue evidence="14">Leaf</tissue>
    </source>
</reference>
<name>A0AAD8LAY7_TARER</name>
<feature type="compositionally biased region" description="Basic and acidic residues" evidence="10">
    <location>
        <begin position="521"/>
        <end position="537"/>
    </location>
</feature>
<feature type="domain" description="Hexokinase C-terminal" evidence="13">
    <location>
        <begin position="245"/>
        <end position="478"/>
    </location>
</feature>
<feature type="domain" description="Hexokinase N-terminal" evidence="12">
    <location>
        <begin position="41"/>
        <end position="238"/>
    </location>
</feature>
<dbReference type="SUPFAM" id="SSF53067">
    <property type="entry name" value="Actin-like ATPase domain"/>
    <property type="match status" value="2"/>
</dbReference>
<dbReference type="Pfam" id="PF03727">
    <property type="entry name" value="Hexokinase_2"/>
    <property type="match status" value="1"/>
</dbReference>
<dbReference type="AlphaFoldDB" id="A0AAD8LAY7"/>
<keyword evidence="5 9" id="KW-0547">Nucleotide-binding</keyword>
<evidence type="ECO:0000256" key="9">
    <source>
        <dbReference type="RuleBase" id="RU362007"/>
    </source>
</evidence>
<accession>A0AAD8LAY7</accession>
<dbReference type="Gene3D" id="3.30.420.40">
    <property type="match status" value="1"/>
</dbReference>
<evidence type="ECO:0000313" key="15">
    <source>
        <dbReference type="Proteomes" id="UP001229421"/>
    </source>
</evidence>
<dbReference type="InterPro" id="IPR001312">
    <property type="entry name" value="Hexokinase"/>
</dbReference>
<feature type="region of interest" description="Disordered" evidence="10">
    <location>
        <begin position="487"/>
        <end position="565"/>
    </location>
</feature>
<sequence>MRKEVVVAAVATVSTVVVAGVLLVRWKKRDERRWRQTQRMLRKFANDCATPVPKLWHVAFDLVSDMQTSLSDQSQTDYVMLPSLTSSLPYGTEEGLYYGVNLREDNFLMMRARLRGKHEPITDLDREEVGIPSEVISGTYKELFDYIALKLAVFISINTKTNPIAPKGKMGFTVSFPLHDGPAAAGANVIRWKSFPVNEAAGKELAKDFNDALEKHGIDLRVSTLVDATLGDLAGGRYYNRDCVAAVTLGLATNAVYVESAQFIPNEDKNKFGEMVIDMQWGNFNTPHLPITQFDMALDSESANPGSRILEKLIGGRYLGEVVRRVLLKMAKETALFGETVPAKLQTPYILRSPDMAAMHQDTSENRDAVQEKLMEVFGITYTSLAVREIVAEVCDVVAERGARLAGACIVGIMKKRGRINDKKSVVIIEGGLYEHYRVFRNLLHSSIWEMLGGALADNVIVEHAHGGSGAGAIFVAAAHAQIHDDSVNPALSPPRNGNGDRMGDFKVGKVNDDDDQMDLLEWRDDQSDSTSFKEGEGDQMDSTAETSDQSDSSVGDGDGSKNNI</sequence>
<evidence type="ECO:0000256" key="5">
    <source>
        <dbReference type="ARBA" id="ARBA00022741"/>
    </source>
</evidence>
<dbReference type="PRINTS" id="PR00475">
    <property type="entry name" value="HEXOKINASE"/>
</dbReference>
<proteinExistence type="inferred from homology"/>